<organism evidence="3 4">
    <name type="scientific">Rhipicephalus sanguineus</name>
    <name type="common">Brown dog tick</name>
    <name type="synonym">Ixodes sanguineus</name>
    <dbReference type="NCBI Taxonomy" id="34632"/>
    <lineage>
        <taxon>Eukaryota</taxon>
        <taxon>Metazoa</taxon>
        <taxon>Ecdysozoa</taxon>
        <taxon>Arthropoda</taxon>
        <taxon>Chelicerata</taxon>
        <taxon>Arachnida</taxon>
        <taxon>Acari</taxon>
        <taxon>Parasitiformes</taxon>
        <taxon>Ixodida</taxon>
        <taxon>Ixodoidea</taxon>
        <taxon>Ixodidae</taxon>
        <taxon>Rhipicephalinae</taxon>
        <taxon>Rhipicephalus</taxon>
        <taxon>Rhipicephalus</taxon>
    </lineage>
</organism>
<evidence type="ECO:0000313" key="4">
    <source>
        <dbReference type="Proteomes" id="UP000821837"/>
    </source>
</evidence>
<proteinExistence type="predicted"/>
<dbReference type="EMBL" id="JABSTV010001247">
    <property type="protein sequence ID" value="KAH7972455.1"/>
    <property type="molecule type" value="Genomic_DNA"/>
</dbReference>
<dbReference type="Gene3D" id="1.10.10.10">
    <property type="entry name" value="Winged helix-like DNA-binding domain superfamily/Winged helix DNA-binding domain"/>
    <property type="match status" value="1"/>
</dbReference>
<dbReference type="SMART" id="SM00320">
    <property type="entry name" value="WD40"/>
    <property type="match status" value="1"/>
</dbReference>
<dbReference type="Gene3D" id="2.130.10.10">
    <property type="entry name" value="YVTN repeat-like/Quinoprotein amine dehydrogenase"/>
    <property type="match status" value="1"/>
</dbReference>
<dbReference type="AlphaFoldDB" id="A0A9D4QAT0"/>
<name>A0A9D4QAT0_RHISA</name>
<dbReference type="PROSITE" id="PS50294">
    <property type="entry name" value="WD_REPEATS_REGION"/>
    <property type="match status" value="1"/>
</dbReference>
<dbReference type="GO" id="GO:0005829">
    <property type="term" value="C:cytosol"/>
    <property type="evidence" value="ECO:0007669"/>
    <property type="project" value="UniProtKB-ARBA"/>
</dbReference>
<reference evidence="3" key="2">
    <citation type="submission" date="2021-09" db="EMBL/GenBank/DDBJ databases">
        <authorList>
            <person name="Jia N."/>
            <person name="Wang J."/>
            <person name="Shi W."/>
            <person name="Du L."/>
            <person name="Sun Y."/>
            <person name="Zhan W."/>
            <person name="Jiang J."/>
            <person name="Wang Q."/>
            <person name="Zhang B."/>
            <person name="Ji P."/>
            <person name="Sakyi L.B."/>
            <person name="Cui X."/>
            <person name="Yuan T."/>
            <person name="Jiang B."/>
            <person name="Yang W."/>
            <person name="Lam T.T.-Y."/>
            <person name="Chang Q."/>
            <person name="Ding S."/>
            <person name="Wang X."/>
            <person name="Zhu J."/>
            <person name="Ruan X."/>
            <person name="Zhao L."/>
            <person name="Wei J."/>
            <person name="Que T."/>
            <person name="Du C."/>
            <person name="Cheng J."/>
            <person name="Dai P."/>
            <person name="Han X."/>
            <person name="Huang E."/>
            <person name="Gao Y."/>
            <person name="Liu J."/>
            <person name="Shao H."/>
            <person name="Ye R."/>
            <person name="Li L."/>
            <person name="Wei W."/>
            <person name="Wang X."/>
            <person name="Wang C."/>
            <person name="Huo Q."/>
            <person name="Li W."/>
            <person name="Guo W."/>
            <person name="Chen H."/>
            <person name="Chen S."/>
            <person name="Zhou L."/>
            <person name="Zhou L."/>
            <person name="Ni X."/>
            <person name="Tian J."/>
            <person name="Zhou Y."/>
            <person name="Sheng Y."/>
            <person name="Liu T."/>
            <person name="Pan Y."/>
            <person name="Xia L."/>
            <person name="Li J."/>
            <person name="Zhao F."/>
            <person name="Cao W."/>
        </authorList>
    </citation>
    <scope>NUCLEOTIDE SEQUENCE</scope>
    <source>
        <strain evidence="3">Rsan-2018</strain>
        <tissue evidence="3">Larvae</tissue>
    </source>
</reference>
<dbReference type="InterPro" id="IPR015943">
    <property type="entry name" value="WD40/YVTN_repeat-like_dom_sf"/>
</dbReference>
<reference evidence="3" key="1">
    <citation type="journal article" date="2020" name="Cell">
        <title>Large-Scale Comparative Analyses of Tick Genomes Elucidate Their Genetic Diversity and Vector Capacities.</title>
        <authorList>
            <consortium name="Tick Genome and Microbiome Consortium (TIGMIC)"/>
            <person name="Jia N."/>
            <person name="Wang J."/>
            <person name="Shi W."/>
            <person name="Du L."/>
            <person name="Sun Y."/>
            <person name="Zhan W."/>
            <person name="Jiang J.F."/>
            <person name="Wang Q."/>
            <person name="Zhang B."/>
            <person name="Ji P."/>
            <person name="Bell-Sakyi L."/>
            <person name="Cui X.M."/>
            <person name="Yuan T.T."/>
            <person name="Jiang B.G."/>
            <person name="Yang W.F."/>
            <person name="Lam T.T."/>
            <person name="Chang Q.C."/>
            <person name="Ding S.J."/>
            <person name="Wang X.J."/>
            <person name="Zhu J.G."/>
            <person name="Ruan X.D."/>
            <person name="Zhao L."/>
            <person name="Wei J.T."/>
            <person name="Ye R.Z."/>
            <person name="Que T.C."/>
            <person name="Du C.H."/>
            <person name="Zhou Y.H."/>
            <person name="Cheng J.X."/>
            <person name="Dai P.F."/>
            <person name="Guo W.B."/>
            <person name="Han X.H."/>
            <person name="Huang E.J."/>
            <person name="Li L.F."/>
            <person name="Wei W."/>
            <person name="Gao Y.C."/>
            <person name="Liu J.Z."/>
            <person name="Shao H.Z."/>
            <person name="Wang X."/>
            <person name="Wang C.C."/>
            <person name="Yang T.C."/>
            <person name="Huo Q.B."/>
            <person name="Li W."/>
            <person name="Chen H.Y."/>
            <person name="Chen S.E."/>
            <person name="Zhou L.G."/>
            <person name="Ni X.B."/>
            <person name="Tian J.H."/>
            <person name="Sheng Y."/>
            <person name="Liu T."/>
            <person name="Pan Y.S."/>
            <person name="Xia L.Y."/>
            <person name="Li J."/>
            <person name="Zhao F."/>
            <person name="Cao W.C."/>
        </authorList>
    </citation>
    <scope>NUCLEOTIDE SEQUENCE</scope>
    <source>
        <strain evidence="3">Rsan-2018</strain>
    </source>
</reference>
<dbReference type="Proteomes" id="UP000821837">
    <property type="component" value="Chromosome 11"/>
</dbReference>
<feature type="region of interest" description="Disordered" evidence="2">
    <location>
        <begin position="264"/>
        <end position="290"/>
    </location>
</feature>
<comment type="caution">
    <text evidence="3">The sequence shown here is derived from an EMBL/GenBank/DDBJ whole genome shotgun (WGS) entry which is preliminary data.</text>
</comment>
<evidence type="ECO:0000256" key="1">
    <source>
        <dbReference type="PROSITE-ProRule" id="PRU00221"/>
    </source>
</evidence>
<feature type="repeat" description="WD" evidence="1">
    <location>
        <begin position="75"/>
        <end position="117"/>
    </location>
</feature>
<keyword evidence="4" id="KW-1185">Reference proteome</keyword>
<evidence type="ECO:0000256" key="2">
    <source>
        <dbReference type="SAM" id="MobiDB-lite"/>
    </source>
</evidence>
<gene>
    <name evidence="3" type="ORF">HPB52_012443</name>
</gene>
<protein>
    <submittedName>
        <fullName evidence="3">Uncharacterized protein</fullName>
    </submittedName>
</protein>
<dbReference type="InterPro" id="IPR036388">
    <property type="entry name" value="WH-like_DNA-bd_sf"/>
</dbReference>
<evidence type="ECO:0000313" key="3">
    <source>
        <dbReference type="EMBL" id="KAH7972455.1"/>
    </source>
</evidence>
<dbReference type="InterPro" id="IPR001680">
    <property type="entry name" value="WD40_rpt"/>
</dbReference>
<keyword evidence="1" id="KW-0853">WD repeat</keyword>
<sequence>MFAKAPPAFGEIRILCLATFVEPPSTVGPRENDCYFDVFSQAHCEQLLDGTFSKPEATQKFVPIVDTPGLPQLRLAGHRAEVAVLAWDTFHPARLATCGDDNRVLLWDAAGAEEEGSSMQDCTRAEVFAAPESAETRAGASPSLARFLPPHYPACSARTPTRTSSSMADWFTPPTKRRLTSVTSTTPGSLDHSTCSEGVVTLPDGKSLSPPAEAVLSPRKKVDNAANLPQRRLLPCLNALEDDIKKDAGATGLTTCDLENQPLQMQETPPRPVASEVMPSPPSASHSRKQHKIMTRLFKKQAASAVDKEMDDGNGKRERKTITIKQEAAMLKAVESGVKKKKVAEDFGVALSTVPRASSTIANCFRHASFGVNSGGDSEDIGAAANEGAAGDQDLASWDALLDAGVVPDCDTFCTYVSADADAVTTGELTVTGVVNDDSDECVDDSPELVNPMFRRPRKRWMRQTRCAASSALTMTARTDST</sequence>
<dbReference type="PROSITE" id="PS50082">
    <property type="entry name" value="WD_REPEATS_2"/>
    <property type="match status" value="1"/>
</dbReference>
<dbReference type="VEuPathDB" id="VectorBase:RSAN_044314"/>
<accession>A0A9D4QAT0</accession>